<keyword evidence="2" id="KW-1185">Reference proteome</keyword>
<dbReference type="AlphaFoldDB" id="A0AAD5MFJ0"/>
<organism evidence="1 2">
    <name type="scientific">Parelaphostrongylus tenuis</name>
    <name type="common">Meningeal worm</name>
    <dbReference type="NCBI Taxonomy" id="148309"/>
    <lineage>
        <taxon>Eukaryota</taxon>
        <taxon>Metazoa</taxon>
        <taxon>Ecdysozoa</taxon>
        <taxon>Nematoda</taxon>
        <taxon>Chromadorea</taxon>
        <taxon>Rhabditida</taxon>
        <taxon>Rhabditina</taxon>
        <taxon>Rhabditomorpha</taxon>
        <taxon>Strongyloidea</taxon>
        <taxon>Metastrongylidae</taxon>
        <taxon>Parelaphostrongylus</taxon>
    </lineage>
</organism>
<gene>
    <name evidence="1" type="ORF">KIN20_003375</name>
</gene>
<dbReference type="EMBL" id="JAHQIW010000440">
    <property type="protein sequence ID" value="KAJ1348141.1"/>
    <property type="molecule type" value="Genomic_DNA"/>
</dbReference>
<proteinExistence type="predicted"/>
<accession>A0AAD5MFJ0</accession>
<evidence type="ECO:0000313" key="2">
    <source>
        <dbReference type="Proteomes" id="UP001196413"/>
    </source>
</evidence>
<dbReference type="Proteomes" id="UP001196413">
    <property type="component" value="Unassembled WGS sequence"/>
</dbReference>
<evidence type="ECO:0000313" key="1">
    <source>
        <dbReference type="EMBL" id="KAJ1348141.1"/>
    </source>
</evidence>
<sequence length="77" mass="9279">MGKEYYNICLHAVRGKERRILSVRLVGWICNALQRQPMIKNRHRLDFFGYEALDRRFTGQMVEFLDEKTQKKYAILD</sequence>
<reference evidence="1" key="1">
    <citation type="submission" date="2021-06" db="EMBL/GenBank/DDBJ databases">
        <title>Parelaphostrongylus tenuis whole genome reference sequence.</title>
        <authorList>
            <person name="Garwood T.J."/>
            <person name="Larsen P.A."/>
            <person name="Fountain-Jones N.M."/>
            <person name="Garbe J.R."/>
            <person name="Macchietto M.G."/>
            <person name="Kania S.A."/>
            <person name="Gerhold R.W."/>
            <person name="Richards J.E."/>
            <person name="Wolf T.M."/>
        </authorList>
    </citation>
    <scope>NUCLEOTIDE SEQUENCE</scope>
    <source>
        <strain evidence="1">MNPRO001-30</strain>
        <tissue evidence="1">Meninges</tissue>
    </source>
</reference>
<name>A0AAD5MFJ0_PARTN</name>
<protein>
    <submittedName>
        <fullName evidence="1">Uncharacterized protein</fullName>
    </submittedName>
</protein>
<comment type="caution">
    <text evidence="1">The sequence shown here is derived from an EMBL/GenBank/DDBJ whole genome shotgun (WGS) entry which is preliminary data.</text>
</comment>